<dbReference type="EMBL" id="JBBCAQ010000037">
    <property type="protein sequence ID" value="KAK7573969.1"/>
    <property type="molecule type" value="Genomic_DNA"/>
</dbReference>
<dbReference type="Gene3D" id="2.30.39.10">
    <property type="entry name" value="Alpha-1-antitrypsin, domain 1"/>
    <property type="match status" value="1"/>
</dbReference>
<dbReference type="GO" id="GO:0004867">
    <property type="term" value="F:serine-type endopeptidase inhibitor activity"/>
    <property type="evidence" value="ECO:0007669"/>
    <property type="project" value="UniProtKB-KW"/>
</dbReference>
<dbReference type="AlphaFoldDB" id="A0AAN9T8F7"/>
<name>A0AAN9T8F7_9HEMI</name>
<evidence type="ECO:0000313" key="5">
    <source>
        <dbReference type="Proteomes" id="UP001367676"/>
    </source>
</evidence>
<comment type="caution">
    <text evidence="4">The sequence shown here is derived from an EMBL/GenBank/DDBJ whole genome shotgun (WGS) entry which is preliminary data.</text>
</comment>
<dbReference type="SUPFAM" id="SSF56574">
    <property type="entry name" value="Serpins"/>
    <property type="match status" value="1"/>
</dbReference>
<dbReference type="InterPro" id="IPR042178">
    <property type="entry name" value="Serpin_sf_1"/>
</dbReference>
<keyword evidence="5" id="KW-1185">Reference proteome</keyword>
<organism evidence="4 5">
    <name type="scientific">Parthenolecanium corni</name>
    <dbReference type="NCBI Taxonomy" id="536013"/>
    <lineage>
        <taxon>Eukaryota</taxon>
        <taxon>Metazoa</taxon>
        <taxon>Ecdysozoa</taxon>
        <taxon>Arthropoda</taxon>
        <taxon>Hexapoda</taxon>
        <taxon>Insecta</taxon>
        <taxon>Pterygota</taxon>
        <taxon>Neoptera</taxon>
        <taxon>Paraneoptera</taxon>
        <taxon>Hemiptera</taxon>
        <taxon>Sternorrhyncha</taxon>
        <taxon>Coccoidea</taxon>
        <taxon>Coccidae</taxon>
        <taxon>Parthenolecanium</taxon>
    </lineage>
</organism>
<dbReference type="Pfam" id="PF00079">
    <property type="entry name" value="Serpin"/>
    <property type="match status" value="1"/>
</dbReference>
<evidence type="ECO:0000256" key="1">
    <source>
        <dbReference type="ARBA" id="ARBA00022690"/>
    </source>
</evidence>
<gene>
    <name evidence="4" type="ORF">V9T40_011160</name>
</gene>
<dbReference type="Proteomes" id="UP001367676">
    <property type="component" value="Unassembled WGS sequence"/>
</dbReference>
<dbReference type="InterPro" id="IPR042185">
    <property type="entry name" value="Serpin_sf_2"/>
</dbReference>
<evidence type="ECO:0000256" key="2">
    <source>
        <dbReference type="ARBA" id="ARBA00022900"/>
    </source>
</evidence>
<proteinExistence type="predicted"/>
<feature type="domain" description="Serpin" evidence="3">
    <location>
        <begin position="1"/>
        <end position="110"/>
    </location>
</feature>
<evidence type="ECO:0000259" key="3">
    <source>
        <dbReference type="Pfam" id="PF00079"/>
    </source>
</evidence>
<dbReference type="InterPro" id="IPR036186">
    <property type="entry name" value="Serpin_sf"/>
</dbReference>
<protein>
    <recommendedName>
        <fullName evidence="3">Serpin domain-containing protein</fullName>
    </recommendedName>
</protein>
<accession>A0AAN9T8F7</accession>
<keyword evidence="2" id="KW-0722">Serine protease inhibitor</keyword>
<keyword evidence="1" id="KW-0646">Protease inhibitor</keyword>
<dbReference type="Gene3D" id="3.30.497.10">
    <property type="entry name" value="Antithrombin, subunit I, domain 2"/>
    <property type="match status" value="1"/>
</dbReference>
<reference evidence="4 5" key="1">
    <citation type="submission" date="2024-03" db="EMBL/GenBank/DDBJ databases">
        <title>Adaptation during the transition from Ophiocordyceps entomopathogen to insect associate is accompanied by gene loss and intensified selection.</title>
        <authorList>
            <person name="Ward C.M."/>
            <person name="Onetto C.A."/>
            <person name="Borneman A.R."/>
        </authorList>
    </citation>
    <scope>NUCLEOTIDE SEQUENCE [LARGE SCALE GENOMIC DNA]</scope>
    <source>
        <strain evidence="4">AWRI1</strain>
        <tissue evidence="4">Single Adult Female</tissue>
    </source>
</reference>
<dbReference type="InterPro" id="IPR023796">
    <property type="entry name" value="Serpin_dom"/>
</dbReference>
<evidence type="ECO:0000313" key="4">
    <source>
        <dbReference type="EMBL" id="KAK7573969.1"/>
    </source>
</evidence>
<sequence length="113" mass="13042">MMSLIERLSYVNNAELLFESIDLPYASFDYTLNIILPYQNQTIKNLLPKLKDLSVNQIMEKKQYEGVEVKLLKIKFNNMGKSLVKTFQQLGIHHLFANANLNDLKDGSVHLTK</sequence>